<organism evidence="4 5">
    <name type="scientific">Carpinus fangiana</name>
    <dbReference type="NCBI Taxonomy" id="176857"/>
    <lineage>
        <taxon>Eukaryota</taxon>
        <taxon>Viridiplantae</taxon>
        <taxon>Streptophyta</taxon>
        <taxon>Embryophyta</taxon>
        <taxon>Tracheophyta</taxon>
        <taxon>Spermatophyta</taxon>
        <taxon>Magnoliopsida</taxon>
        <taxon>eudicotyledons</taxon>
        <taxon>Gunneridae</taxon>
        <taxon>Pentapetalae</taxon>
        <taxon>rosids</taxon>
        <taxon>fabids</taxon>
        <taxon>Fagales</taxon>
        <taxon>Betulaceae</taxon>
        <taxon>Carpinus</taxon>
    </lineage>
</organism>
<dbReference type="Pfam" id="PF21274">
    <property type="entry name" value="Rng_hyd_C"/>
    <property type="match status" value="1"/>
</dbReference>
<dbReference type="EMBL" id="VIBQ01000012">
    <property type="protein sequence ID" value="KAB8343284.1"/>
    <property type="molecule type" value="Genomic_DNA"/>
</dbReference>
<dbReference type="InterPro" id="IPR050641">
    <property type="entry name" value="RIFMO-like"/>
</dbReference>
<evidence type="ECO:0000259" key="3">
    <source>
        <dbReference type="Pfam" id="PF01494"/>
    </source>
</evidence>
<keyword evidence="1" id="KW-0285">Flavoprotein</keyword>
<name>A0A5N6KTH5_9ROSI</name>
<dbReference type="InterPro" id="IPR002938">
    <property type="entry name" value="FAD-bd"/>
</dbReference>
<comment type="caution">
    <text evidence="4">The sequence shown here is derived from an EMBL/GenBank/DDBJ whole genome shotgun (WGS) entry which is preliminary data.</text>
</comment>
<proteinExistence type="predicted"/>
<sequence length="350" mass="39558">MVKPWHEWVFSLYPQPGYTDFDFKPEPQEYEKRIRDFIGNDRIPITVTDVSKWRINEVVAEKYSDGNIFCLGDAVHRHPPPNGLGSNTCVQDAYNLAWKLAYVERGVAGDALLDTYNAERQPIGHRIVERANQALQEQVPIWQALGGLHNDLDERKRQLAEMSAPTKAGRERRQTFMSGINAAERAYGGIGIEMNLQYSSIAVYAKDEVDSRSESPLDPVLYYQISTYPGSRLPHAWLNSRKPVAAPKSTHDLAGNGVFCLFTGPGGDKWKDAAQNVITALGVRIEVYSIGWRQDWEDVYGEWAQRREVDESGCVLIRPDRIVCWRSMMTLEEESGIALIRATKSVLGKL</sequence>
<dbReference type="GO" id="GO:0016709">
    <property type="term" value="F:oxidoreductase activity, acting on paired donors, with incorporation or reduction of molecular oxygen, NAD(P)H as one donor, and incorporation of one atom of oxygen"/>
    <property type="evidence" value="ECO:0007669"/>
    <property type="project" value="UniProtKB-ARBA"/>
</dbReference>
<dbReference type="PANTHER" id="PTHR43004">
    <property type="entry name" value="TRK SYSTEM POTASSIUM UPTAKE PROTEIN"/>
    <property type="match status" value="1"/>
</dbReference>
<keyword evidence="5" id="KW-1185">Reference proteome</keyword>
<protein>
    <recommendedName>
        <fullName evidence="3">FAD-binding domain-containing protein</fullName>
    </recommendedName>
</protein>
<evidence type="ECO:0000313" key="4">
    <source>
        <dbReference type="EMBL" id="KAB8343284.1"/>
    </source>
</evidence>
<gene>
    <name evidence="4" type="ORF">FH972_022871</name>
</gene>
<dbReference type="OrthoDB" id="568367at2759"/>
<dbReference type="AlphaFoldDB" id="A0A5N6KTH5"/>
<dbReference type="Proteomes" id="UP000327013">
    <property type="component" value="Unassembled WGS sequence"/>
</dbReference>
<keyword evidence="2" id="KW-0274">FAD</keyword>
<dbReference type="Gene3D" id="3.50.50.60">
    <property type="entry name" value="FAD/NAD(P)-binding domain"/>
    <property type="match status" value="1"/>
</dbReference>
<dbReference type="SUPFAM" id="SSF51905">
    <property type="entry name" value="FAD/NAD(P)-binding domain"/>
    <property type="match status" value="1"/>
</dbReference>
<dbReference type="PRINTS" id="PR00420">
    <property type="entry name" value="RNGMNOXGNASE"/>
</dbReference>
<reference evidence="4 5" key="1">
    <citation type="submission" date="2019-06" db="EMBL/GenBank/DDBJ databases">
        <title>A chromosomal-level reference genome of Carpinus fangiana (Coryloideae, Betulaceae).</title>
        <authorList>
            <person name="Yang X."/>
            <person name="Wang Z."/>
            <person name="Zhang L."/>
            <person name="Hao G."/>
            <person name="Liu J."/>
            <person name="Yang Y."/>
        </authorList>
    </citation>
    <scope>NUCLEOTIDE SEQUENCE [LARGE SCALE GENOMIC DNA]</scope>
    <source>
        <strain evidence="4">Cfa_2016G</strain>
        <tissue evidence="4">Leaf</tissue>
    </source>
</reference>
<dbReference type="PANTHER" id="PTHR43004:SF8">
    <property type="entry name" value="FAD-BINDING DOMAIN-CONTAINING PROTEIN-RELATED"/>
    <property type="match status" value="1"/>
</dbReference>
<accession>A0A5N6KTH5</accession>
<dbReference type="Pfam" id="PF01494">
    <property type="entry name" value="FAD_binding_3"/>
    <property type="match status" value="1"/>
</dbReference>
<evidence type="ECO:0000313" key="5">
    <source>
        <dbReference type="Proteomes" id="UP000327013"/>
    </source>
</evidence>
<dbReference type="GO" id="GO:0071949">
    <property type="term" value="F:FAD binding"/>
    <property type="evidence" value="ECO:0007669"/>
    <property type="project" value="InterPro"/>
</dbReference>
<evidence type="ECO:0000256" key="1">
    <source>
        <dbReference type="ARBA" id="ARBA00022630"/>
    </source>
</evidence>
<evidence type="ECO:0000256" key="2">
    <source>
        <dbReference type="ARBA" id="ARBA00022827"/>
    </source>
</evidence>
<feature type="domain" description="FAD-binding" evidence="3">
    <location>
        <begin position="4"/>
        <end position="131"/>
    </location>
</feature>
<dbReference type="Gene3D" id="3.40.30.120">
    <property type="match status" value="1"/>
</dbReference>
<dbReference type="InterPro" id="IPR036188">
    <property type="entry name" value="FAD/NAD-bd_sf"/>
</dbReference>